<dbReference type="GO" id="GO:0003985">
    <property type="term" value="F:acetyl-CoA C-acetyltransferase activity"/>
    <property type="evidence" value="ECO:0007669"/>
    <property type="project" value="UniProtKB-EC"/>
</dbReference>
<dbReference type="Proteomes" id="UP000015961">
    <property type="component" value="Unassembled WGS sequence"/>
</dbReference>
<sequence>MEKIVIIEALRTPVGKYKGVLSDFQAVDLGGLVTKEIIQRQPSLKDKIDYVVFGNVLQAGNGQNPARQIALHSGLDVSVPAVTVNEVCGSGLKAISHARQMLLLNEADLVIAGGTESMTNAPTLVEYNRKEDTYRNPRQVMFVDGLTDAFSGQAMGMTAEKVAETFSVSREMQDHFAYQSQKKAAKAQENQWFEAEMLPIVDANDQKIAFDEGIRPQTTMEKLAELKTVFKENGTVTAGNASTINDGASSLLLCTKSYALAHDIPYLAEIEDIVEVGIDPSIMGISPITAIEKLFERNALTSKDIDLFEINEAFAASSVVVQDKLNLEDEKVNITGGGISLGHPIGATGARIVTTLIHQLKRTNQHTGVASLCVGGGLGLALLLKVPEE</sequence>
<keyword evidence="4 7" id="KW-0012">Acyltransferase</keyword>
<comment type="caution">
    <text evidence="10">The sequence shown here is derived from an EMBL/GenBank/DDBJ whole genome shotgun (WGS) entry which is preliminary data.</text>
</comment>
<dbReference type="InterPro" id="IPR020610">
    <property type="entry name" value="Thiolase_AS"/>
</dbReference>
<evidence type="ECO:0000256" key="7">
    <source>
        <dbReference type="RuleBase" id="RU003557"/>
    </source>
</evidence>
<dbReference type="Gene3D" id="3.40.47.10">
    <property type="match status" value="2"/>
</dbReference>
<feature type="domain" description="Thiolase N-terminal" evidence="8">
    <location>
        <begin position="4"/>
        <end position="257"/>
    </location>
</feature>
<dbReference type="PATRIC" id="fig|1140003.3.peg.730"/>
<dbReference type="InterPro" id="IPR002155">
    <property type="entry name" value="Thiolase"/>
</dbReference>
<evidence type="ECO:0000313" key="10">
    <source>
        <dbReference type="EMBL" id="EOT84179.1"/>
    </source>
</evidence>
<dbReference type="PROSITE" id="PS00099">
    <property type="entry name" value="THIOLASE_3"/>
    <property type="match status" value="1"/>
</dbReference>
<feature type="active site" description="Proton acceptor" evidence="6">
    <location>
        <position position="343"/>
    </location>
</feature>
<evidence type="ECO:0000259" key="9">
    <source>
        <dbReference type="Pfam" id="PF02803"/>
    </source>
</evidence>
<keyword evidence="11" id="KW-1185">Reference proteome</keyword>
<dbReference type="PANTHER" id="PTHR18919">
    <property type="entry name" value="ACETYL-COA C-ACYLTRANSFERASE"/>
    <property type="match status" value="1"/>
</dbReference>
<evidence type="ECO:0000256" key="6">
    <source>
        <dbReference type="PIRSR" id="PIRSR000429-1"/>
    </source>
</evidence>
<evidence type="ECO:0000313" key="11">
    <source>
        <dbReference type="Proteomes" id="UP000015961"/>
    </source>
</evidence>
<dbReference type="Pfam" id="PF02803">
    <property type="entry name" value="Thiolase_C"/>
    <property type="match status" value="1"/>
</dbReference>
<keyword evidence="3 7" id="KW-0808">Transferase</keyword>
<dbReference type="eggNOG" id="COG0183">
    <property type="taxonomic scope" value="Bacteria"/>
</dbReference>
<dbReference type="OrthoDB" id="9764892at2"/>
<name>S0NS97_9ENTE</name>
<dbReference type="EC" id="2.3.1.9" evidence="2"/>
<organism evidence="10 11">
    <name type="scientific">Enterococcus sulfureus ATCC 49903</name>
    <dbReference type="NCBI Taxonomy" id="1140003"/>
    <lineage>
        <taxon>Bacteria</taxon>
        <taxon>Bacillati</taxon>
        <taxon>Bacillota</taxon>
        <taxon>Bacilli</taxon>
        <taxon>Lactobacillales</taxon>
        <taxon>Enterococcaceae</taxon>
        <taxon>Enterococcus</taxon>
    </lineage>
</organism>
<evidence type="ECO:0000256" key="1">
    <source>
        <dbReference type="ARBA" id="ARBA00010982"/>
    </source>
</evidence>
<dbReference type="FunFam" id="3.40.47.10:FF:000010">
    <property type="entry name" value="Acetyl-CoA acetyltransferase (Thiolase)"/>
    <property type="match status" value="1"/>
</dbReference>
<dbReference type="InterPro" id="IPR020615">
    <property type="entry name" value="Thiolase_acyl_enz_int_AS"/>
</dbReference>
<reference evidence="10 11" key="1">
    <citation type="submission" date="2013-03" db="EMBL/GenBank/DDBJ databases">
        <title>The Genome Sequence of Enterococcus sulfureus ATCC_49903 (PacBio/Illumina hybrid assembly).</title>
        <authorList>
            <consortium name="The Broad Institute Genomics Platform"/>
            <consortium name="The Broad Institute Genome Sequencing Center for Infectious Disease"/>
            <person name="Earl A."/>
            <person name="Russ C."/>
            <person name="Gilmore M."/>
            <person name="Surin D."/>
            <person name="Walker B."/>
            <person name="Young S."/>
            <person name="Zeng Q."/>
            <person name="Gargeya S."/>
            <person name="Fitzgerald M."/>
            <person name="Haas B."/>
            <person name="Abouelleil A."/>
            <person name="Allen A.W."/>
            <person name="Alvarado L."/>
            <person name="Arachchi H.M."/>
            <person name="Berlin A.M."/>
            <person name="Chapman S.B."/>
            <person name="Gainer-Dewar J."/>
            <person name="Goldberg J."/>
            <person name="Griggs A."/>
            <person name="Gujja S."/>
            <person name="Hansen M."/>
            <person name="Howarth C."/>
            <person name="Imamovic A."/>
            <person name="Ireland A."/>
            <person name="Larimer J."/>
            <person name="McCowan C."/>
            <person name="Murphy C."/>
            <person name="Pearson M."/>
            <person name="Poon T.W."/>
            <person name="Priest M."/>
            <person name="Roberts A."/>
            <person name="Saif S."/>
            <person name="Shea T."/>
            <person name="Sisk P."/>
            <person name="Sykes S."/>
            <person name="Wortman J."/>
            <person name="Nusbaum C."/>
            <person name="Birren B."/>
        </authorList>
    </citation>
    <scope>NUCLEOTIDE SEQUENCE [LARGE SCALE GENOMIC DNA]</scope>
    <source>
        <strain evidence="10 11">ATCC 49903</strain>
    </source>
</reference>
<evidence type="ECO:0000256" key="5">
    <source>
        <dbReference type="ARBA" id="ARBA00030755"/>
    </source>
</evidence>
<evidence type="ECO:0000259" key="8">
    <source>
        <dbReference type="Pfam" id="PF00108"/>
    </source>
</evidence>
<evidence type="ECO:0000256" key="3">
    <source>
        <dbReference type="ARBA" id="ARBA00022679"/>
    </source>
</evidence>
<dbReference type="InterPro" id="IPR020617">
    <property type="entry name" value="Thiolase_C"/>
</dbReference>
<dbReference type="PIRSF" id="PIRSF000429">
    <property type="entry name" value="Ac-CoA_Ac_transf"/>
    <property type="match status" value="1"/>
</dbReference>
<protein>
    <recommendedName>
        <fullName evidence="2">acetyl-CoA C-acetyltransferase</fullName>
        <ecNumber evidence="2">2.3.1.9</ecNumber>
    </recommendedName>
    <alternativeName>
        <fullName evidence="5">Acetoacetyl-CoA thiolase</fullName>
    </alternativeName>
</protein>
<dbReference type="NCBIfam" id="TIGR01930">
    <property type="entry name" value="AcCoA-C-Actrans"/>
    <property type="match status" value="1"/>
</dbReference>
<dbReference type="CDD" id="cd00751">
    <property type="entry name" value="thiolase"/>
    <property type="match status" value="1"/>
</dbReference>
<comment type="similarity">
    <text evidence="1 7">Belongs to the thiolase-like superfamily. Thiolase family.</text>
</comment>
<dbReference type="PROSITE" id="PS00737">
    <property type="entry name" value="THIOLASE_2"/>
    <property type="match status" value="1"/>
</dbReference>
<dbReference type="SUPFAM" id="SSF53901">
    <property type="entry name" value="Thiolase-like"/>
    <property type="match status" value="2"/>
</dbReference>
<dbReference type="Pfam" id="PF00108">
    <property type="entry name" value="Thiolase_N"/>
    <property type="match status" value="1"/>
</dbReference>
<gene>
    <name evidence="10" type="ORF">I573_01906</name>
</gene>
<dbReference type="InterPro" id="IPR020616">
    <property type="entry name" value="Thiolase_N"/>
</dbReference>
<dbReference type="STRING" id="1140003.OMY_00772"/>
<dbReference type="AlphaFoldDB" id="S0NS97"/>
<accession>S0NS97</accession>
<proteinExistence type="inferred from homology"/>
<dbReference type="EMBL" id="ASWO01000005">
    <property type="protein sequence ID" value="EOT84179.1"/>
    <property type="molecule type" value="Genomic_DNA"/>
</dbReference>
<feature type="domain" description="Thiolase C-terminal" evidence="9">
    <location>
        <begin position="266"/>
        <end position="385"/>
    </location>
</feature>
<dbReference type="InterPro" id="IPR020613">
    <property type="entry name" value="Thiolase_CS"/>
</dbReference>
<feature type="active site" description="Proton acceptor" evidence="6">
    <location>
        <position position="373"/>
    </location>
</feature>
<dbReference type="PROSITE" id="PS00098">
    <property type="entry name" value="THIOLASE_1"/>
    <property type="match status" value="1"/>
</dbReference>
<evidence type="ECO:0000256" key="4">
    <source>
        <dbReference type="ARBA" id="ARBA00023315"/>
    </source>
</evidence>
<evidence type="ECO:0000256" key="2">
    <source>
        <dbReference type="ARBA" id="ARBA00012705"/>
    </source>
</evidence>
<dbReference type="InterPro" id="IPR016039">
    <property type="entry name" value="Thiolase-like"/>
</dbReference>
<feature type="active site" description="Acyl-thioester intermediate" evidence="6">
    <location>
        <position position="88"/>
    </location>
</feature>
<dbReference type="PANTHER" id="PTHR18919:SF107">
    <property type="entry name" value="ACETYL-COA ACETYLTRANSFERASE, CYTOSOLIC"/>
    <property type="match status" value="1"/>
</dbReference>